<protein>
    <submittedName>
        <fullName evidence="1">Transposase, IS605 OrfB family protein</fullName>
    </submittedName>
</protein>
<evidence type="ECO:0000313" key="2">
    <source>
        <dbReference type="Proteomes" id="UP000011602"/>
    </source>
</evidence>
<reference evidence="1 2" key="1">
    <citation type="journal article" date="2014" name="PLoS Genet.">
        <title>Phylogenetically driven sequencing of extremely halophilic archaea reveals strategies for static and dynamic osmo-response.</title>
        <authorList>
            <person name="Becker E.A."/>
            <person name="Seitzer P.M."/>
            <person name="Tritt A."/>
            <person name="Larsen D."/>
            <person name="Krusor M."/>
            <person name="Yao A.I."/>
            <person name="Wu D."/>
            <person name="Madern D."/>
            <person name="Eisen J.A."/>
            <person name="Darling A.E."/>
            <person name="Facciotti M.T."/>
        </authorList>
    </citation>
    <scope>NUCLEOTIDE SEQUENCE [LARGE SCALE GENOMIC DNA]</scope>
    <source>
        <strain evidence="1 2">JCM 12255</strain>
    </source>
</reference>
<accession>L9WQZ7</accession>
<dbReference type="EMBL" id="AOHZ01000081">
    <property type="protein sequence ID" value="ELY51611.1"/>
    <property type="molecule type" value="Genomic_DNA"/>
</dbReference>
<dbReference type="Proteomes" id="UP000011602">
    <property type="component" value="Unassembled WGS sequence"/>
</dbReference>
<comment type="caution">
    <text evidence="1">The sequence shown here is derived from an EMBL/GenBank/DDBJ whole genome shotgun (WGS) entry which is preliminary data.</text>
</comment>
<organism evidence="1 2">
    <name type="scientific">Natronolimnohabitans innermongolicus JCM 12255</name>
    <dbReference type="NCBI Taxonomy" id="1227499"/>
    <lineage>
        <taxon>Archaea</taxon>
        <taxon>Methanobacteriati</taxon>
        <taxon>Methanobacteriota</taxon>
        <taxon>Stenosarchaea group</taxon>
        <taxon>Halobacteria</taxon>
        <taxon>Halobacteriales</taxon>
        <taxon>Natrialbaceae</taxon>
        <taxon>Natronolimnohabitans</taxon>
    </lineage>
</organism>
<name>L9WQZ7_9EURY</name>
<sequence>MDASASLWNETNYARRQAFLNDESVWDADTGKLEGQYATRTR</sequence>
<dbReference type="eggNOG" id="arCOG00683">
    <property type="taxonomic scope" value="Archaea"/>
</dbReference>
<keyword evidence="2" id="KW-1185">Reference proteome</keyword>
<gene>
    <name evidence="1" type="ORF">C493_16816</name>
</gene>
<evidence type="ECO:0000313" key="1">
    <source>
        <dbReference type="EMBL" id="ELY51611.1"/>
    </source>
</evidence>
<proteinExistence type="predicted"/>
<dbReference type="AlphaFoldDB" id="L9WQZ7"/>